<sequence length="1049" mass="127642">MQRLRHLQDRGLLQAAFEKWLHSSRLKVQIRELHQRSDQAHLARIFSYWNGLVLHRRKLALSYRRQQTLTVRSFFQLWRRALELRLLQKRFLILLFFKRQRTSQHTSAVQDETMTVAFSGQHSFCPLEVLWARLVLQMFVYTWREKLKKQQQARWHHAARVRERQRTELVEWHRLAQTELSDKVLRFRARLAQFHNSLSTPGVHSSSDPGRSADYTGSGGQQAVALQVLVRMMQPDLSLAFSQWRSALLSSRKMKRRADLFRNSRELTGVRMSFSTWRTHTEMQQRAVQYRERVLLSHCVTDWRTLMWCGRRERSLQLQAVHCHQTRLLKHCFTAWHRQAAGSVPDSRQRWLEQRVESRCLSRAFSTWAARERQQKAVRAFCTQVLLRRVFAAWQKRVQCHKERQEAALSFVQHRLCSVVFSQWKSSCARQQLANSRAKHTLRLSAKHMLQAWREYTHNRCLMHVQLCAFREGRERALKRKAILIWQQAVENIKIAQQLYQQALLCRFYFKWLDVYERNRELHCLSLDIQELRTRRLQQNFFSLWKLQFLHIRTKKQRLHLQVANFQFHQAVRHRDQHVLTRSLNLWRWKLDLKRRRREIALGVVRIWRGFALRCKELRERVQNVQKLQLSHAFRYWARTMRLSIKAREHHTQKQRRRVLLGWHIHTVWAQRMRYSEACFQYRMELRVMGFCLSLWRRALVQTQNQQCVLEDLLSLYHSRLTAQAFQNWRAATTRQRAAKNINTALLRKWFVRWKQRRDALRTADQFLAQKQKEEMRLILTSWSLWVKEHKGRRQMEEAVRLWLDGRRVCAVFHQWVKVYRQHQVACYHSQIHLLHRSFWTWRAAAIETKRKCQTVEIRLQHHEMRSAFRTWRWATASHKAVRYFTQRVKEADRRRLLSAVLQAWHEKTQIQKQRDFHLSDKYFNLWALEVQRRQSVRLLWNRRRTKWMRLWRYRLVERREQRELISLYWASWKSQTAASLLYKQQPQRKSLQKAWLTWRKRHIRNRVAAEYTASINRALLLKALRAWWRRALVSGSLPSRAPVRSYSL</sequence>
<evidence type="ECO:0000259" key="2">
    <source>
        <dbReference type="Pfam" id="PF08457"/>
    </source>
</evidence>
<proteinExistence type="predicted"/>
<evidence type="ECO:0000313" key="4">
    <source>
        <dbReference type="Proteomes" id="UP000752171"/>
    </source>
</evidence>
<feature type="region of interest" description="Disordered" evidence="1">
    <location>
        <begin position="198"/>
        <end position="218"/>
    </location>
</feature>
<dbReference type="AlphaFoldDB" id="A0A8T2LNA1"/>
<accession>A0A8T2LNA1</accession>
<reference evidence="3 4" key="1">
    <citation type="submission" date="2021-07" db="EMBL/GenBank/DDBJ databases">
        <authorList>
            <person name="Imarazene B."/>
            <person name="Zahm M."/>
            <person name="Klopp C."/>
            <person name="Cabau C."/>
            <person name="Beille S."/>
            <person name="Jouanno E."/>
            <person name="Castinel A."/>
            <person name="Lluch J."/>
            <person name="Gil L."/>
            <person name="Kuchtly C."/>
            <person name="Lopez Roques C."/>
            <person name="Donnadieu C."/>
            <person name="Parrinello H."/>
            <person name="Journot L."/>
            <person name="Du K."/>
            <person name="Schartl M."/>
            <person name="Retaux S."/>
            <person name="Guiguen Y."/>
        </authorList>
    </citation>
    <scope>NUCLEOTIDE SEQUENCE [LARGE SCALE GENOMIC DNA]</scope>
    <source>
        <strain evidence="3">Pach_M1</strain>
        <tissue evidence="3">Testis</tissue>
    </source>
</reference>
<protein>
    <recommendedName>
        <fullName evidence="2">Sfi1 spindle body domain-containing protein</fullName>
    </recommendedName>
</protein>
<organism evidence="3 4">
    <name type="scientific">Astyanax mexicanus</name>
    <name type="common">Blind cave fish</name>
    <name type="synonym">Astyanax fasciatus mexicanus</name>
    <dbReference type="NCBI Taxonomy" id="7994"/>
    <lineage>
        <taxon>Eukaryota</taxon>
        <taxon>Metazoa</taxon>
        <taxon>Chordata</taxon>
        <taxon>Craniata</taxon>
        <taxon>Vertebrata</taxon>
        <taxon>Euteleostomi</taxon>
        <taxon>Actinopterygii</taxon>
        <taxon>Neopterygii</taxon>
        <taxon>Teleostei</taxon>
        <taxon>Ostariophysi</taxon>
        <taxon>Characiformes</taxon>
        <taxon>Characoidei</taxon>
        <taxon>Acestrorhamphidae</taxon>
        <taxon>Acestrorhamphinae</taxon>
        <taxon>Astyanax</taxon>
    </lineage>
</organism>
<evidence type="ECO:0000313" key="3">
    <source>
        <dbReference type="EMBL" id="KAG9270321.1"/>
    </source>
</evidence>
<dbReference type="InterPro" id="IPR013665">
    <property type="entry name" value="Sfi1_dom"/>
</dbReference>
<dbReference type="Proteomes" id="UP000752171">
    <property type="component" value="Unassembled WGS sequence"/>
</dbReference>
<dbReference type="EMBL" id="JAICCE010000012">
    <property type="protein sequence ID" value="KAG9270321.1"/>
    <property type="molecule type" value="Genomic_DNA"/>
</dbReference>
<evidence type="ECO:0000256" key="1">
    <source>
        <dbReference type="SAM" id="MobiDB-lite"/>
    </source>
</evidence>
<dbReference type="Pfam" id="PF08457">
    <property type="entry name" value="Sfi1"/>
    <property type="match status" value="1"/>
</dbReference>
<feature type="domain" description="Sfi1 spindle body" evidence="2">
    <location>
        <begin position="313"/>
        <end position="426"/>
    </location>
</feature>
<comment type="caution">
    <text evidence="3">The sequence shown here is derived from an EMBL/GenBank/DDBJ whole genome shotgun (WGS) entry which is preliminary data.</text>
</comment>
<feature type="compositionally biased region" description="Polar residues" evidence="1">
    <location>
        <begin position="198"/>
        <end position="209"/>
    </location>
</feature>
<gene>
    <name evidence="3" type="ORF">AMEX_G15257</name>
</gene>
<name>A0A8T2LNA1_ASTMX</name>